<dbReference type="NCBIfam" id="TIGR01297">
    <property type="entry name" value="CDF"/>
    <property type="match status" value="1"/>
</dbReference>
<evidence type="ECO:0000256" key="2">
    <source>
        <dbReference type="ARBA" id="ARBA00008114"/>
    </source>
</evidence>
<dbReference type="Proteomes" id="UP001321786">
    <property type="component" value="Chromosome"/>
</dbReference>
<dbReference type="InterPro" id="IPR058533">
    <property type="entry name" value="Cation_efflux_TM"/>
</dbReference>
<proteinExistence type="inferred from homology"/>
<feature type="domain" description="Cation efflux protein transmembrane" evidence="8">
    <location>
        <begin position="15"/>
        <end position="204"/>
    </location>
</feature>
<dbReference type="PANTHER" id="PTHR43840:SF15">
    <property type="entry name" value="MITOCHONDRIAL METAL TRANSPORTER 1-RELATED"/>
    <property type="match status" value="1"/>
</dbReference>
<dbReference type="GO" id="GO:0016020">
    <property type="term" value="C:membrane"/>
    <property type="evidence" value="ECO:0007669"/>
    <property type="project" value="UniProtKB-SubCell"/>
</dbReference>
<evidence type="ECO:0000313" key="10">
    <source>
        <dbReference type="EMBL" id="BEP28561.1"/>
    </source>
</evidence>
<dbReference type="InterPro" id="IPR036837">
    <property type="entry name" value="Cation_efflux_CTD_sf"/>
</dbReference>
<feature type="transmembrane region" description="Helical" evidence="7">
    <location>
        <begin position="15"/>
        <end position="36"/>
    </location>
</feature>
<keyword evidence="5 7" id="KW-1133">Transmembrane helix</keyword>
<dbReference type="InterPro" id="IPR050291">
    <property type="entry name" value="CDF_Transporter"/>
</dbReference>
<name>A0AAU9E1W5_9FIRM</name>
<feature type="transmembrane region" description="Helical" evidence="7">
    <location>
        <begin position="112"/>
        <end position="130"/>
    </location>
</feature>
<dbReference type="SUPFAM" id="SSF161111">
    <property type="entry name" value="Cation efflux protein transmembrane domain-like"/>
    <property type="match status" value="1"/>
</dbReference>
<evidence type="ECO:0000256" key="7">
    <source>
        <dbReference type="SAM" id="Phobius"/>
    </source>
</evidence>
<gene>
    <name evidence="10" type="ORF">HLPR_08920</name>
</gene>
<dbReference type="Pfam" id="PF01545">
    <property type="entry name" value="Cation_efflux"/>
    <property type="match status" value="1"/>
</dbReference>
<dbReference type="Pfam" id="PF16916">
    <property type="entry name" value="ZT_dimer"/>
    <property type="match status" value="1"/>
</dbReference>
<comment type="similarity">
    <text evidence="2">Belongs to the cation diffusion facilitator (CDF) transporter (TC 2.A.4) family.</text>
</comment>
<reference evidence="10 11" key="1">
    <citation type="submission" date="2023-08" db="EMBL/GenBank/DDBJ databases">
        <title>Helicovermis profunda gen. nov., sp. nov., a novel mesophilic, fermentative bacterium within the Bacillota from a deep-sea hydrothermal vent chimney.</title>
        <authorList>
            <person name="Miyazaki U."/>
            <person name="Mizutani D."/>
            <person name="Hashimoto Y."/>
            <person name="Tame A."/>
            <person name="Sawayama S."/>
            <person name="Miyazaki J."/>
            <person name="Takai K."/>
            <person name="Nakagawa S."/>
        </authorList>
    </citation>
    <scope>NUCLEOTIDE SEQUENCE [LARGE SCALE GENOMIC DNA]</scope>
    <source>
        <strain evidence="10 11">S502</strain>
    </source>
</reference>
<dbReference type="Gene3D" id="3.30.70.1350">
    <property type="entry name" value="Cation efflux protein, cytoplasmic domain"/>
    <property type="match status" value="1"/>
</dbReference>
<dbReference type="RefSeq" id="WP_338536874.1">
    <property type="nucleotide sequence ID" value="NZ_AP028654.1"/>
</dbReference>
<evidence type="ECO:0000313" key="11">
    <source>
        <dbReference type="Proteomes" id="UP001321786"/>
    </source>
</evidence>
<evidence type="ECO:0000256" key="3">
    <source>
        <dbReference type="ARBA" id="ARBA00022448"/>
    </source>
</evidence>
<feature type="domain" description="Cation efflux protein cytoplasmic" evidence="9">
    <location>
        <begin position="209"/>
        <end position="285"/>
    </location>
</feature>
<dbReference type="EMBL" id="AP028654">
    <property type="protein sequence ID" value="BEP28561.1"/>
    <property type="molecule type" value="Genomic_DNA"/>
</dbReference>
<evidence type="ECO:0000256" key="6">
    <source>
        <dbReference type="ARBA" id="ARBA00023136"/>
    </source>
</evidence>
<organism evidence="10 11">
    <name type="scientific">Helicovermis profundi</name>
    <dbReference type="NCBI Taxonomy" id="3065157"/>
    <lineage>
        <taxon>Bacteria</taxon>
        <taxon>Bacillati</taxon>
        <taxon>Bacillota</taxon>
        <taxon>Clostridia</taxon>
        <taxon>Helicovermis</taxon>
    </lineage>
</organism>
<comment type="subcellular location">
    <subcellularLocation>
        <location evidence="1">Membrane</location>
        <topology evidence="1">Multi-pass membrane protein</topology>
    </subcellularLocation>
</comment>
<dbReference type="KEGG" id="hprf:HLPR_08920"/>
<dbReference type="GO" id="GO:0008324">
    <property type="term" value="F:monoatomic cation transmembrane transporter activity"/>
    <property type="evidence" value="ECO:0007669"/>
    <property type="project" value="InterPro"/>
</dbReference>
<keyword evidence="11" id="KW-1185">Reference proteome</keyword>
<accession>A0AAU9E1W5</accession>
<evidence type="ECO:0000256" key="5">
    <source>
        <dbReference type="ARBA" id="ARBA00022989"/>
    </source>
</evidence>
<evidence type="ECO:0000256" key="1">
    <source>
        <dbReference type="ARBA" id="ARBA00004141"/>
    </source>
</evidence>
<dbReference type="PANTHER" id="PTHR43840">
    <property type="entry name" value="MITOCHONDRIAL METAL TRANSPORTER 1-RELATED"/>
    <property type="match status" value="1"/>
</dbReference>
<keyword evidence="3" id="KW-0813">Transport</keyword>
<keyword evidence="4 7" id="KW-0812">Transmembrane</keyword>
<dbReference type="AlphaFoldDB" id="A0AAU9E1W5"/>
<evidence type="ECO:0000256" key="4">
    <source>
        <dbReference type="ARBA" id="ARBA00022692"/>
    </source>
</evidence>
<dbReference type="FunFam" id="1.20.1510.10:FF:000006">
    <property type="entry name" value="Divalent cation efflux transporter"/>
    <property type="match status" value="1"/>
</dbReference>
<evidence type="ECO:0000259" key="8">
    <source>
        <dbReference type="Pfam" id="PF01545"/>
    </source>
</evidence>
<feature type="transmembrane region" description="Helical" evidence="7">
    <location>
        <begin position="83"/>
        <end position="100"/>
    </location>
</feature>
<dbReference type="InterPro" id="IPR002524">
    <property type="entry name" value="Cation_efflux"/>
</dbReference>
<dbReference type="InterPro" id="IPR027470">
    <property type="entry name" value="Cation_efflux_CTD"/>
</dbReference>
<dbReference type="InterPro" id="IPR027469">
    <property type="entry name" value="Cation_efflux_TMD_sf"/>
</dbReference>
<dbReference type="SUPFAM" id="SSF160240">
    <property type="entry name" value="Cation efflux protein cytoplasmic domain-like"/>
    <property type="match status" value="1"/>
</dbReference>
<keyword evidence="6 7" id="KW-0472">Membrane</keyword>
<evidence type="ECO:0000259" key="9">
    <source>
        <dbReference type="Pfam" id="PF16916"/>
    </source>
</evidence>
<sequence>MSNDKLLVNITRNTIVLNILLSFFKVIVGIFGRSSVLIADGIHSASDVITTIVAFIGVKIAGKSDDEDHQYGHEKLEPVMSKLLAIFLFVTAVFLAYNAFKNIQAANYSEPSVVTLVIAVVSIVVKEWMYRYTLKGSLILESSALKADAWHHRSDAFSSVAAVVGIGGAMMGYFILEPIVTIGISAFIMKISVDIYIESVKELIDTAVDSDTLKEIKFIVNEVNGVLSIDLLKTRLHASKIYVDIEIGVEESLSLKEAHCIAESVHNQLETKNKKIKHCMVHVNPVKRT</sequence>
<protein>
    <submittedName>
        <fullName evidence="10">Cation diffusion facilitator family transporter</fullName>
    </submittedName>
</protein>
<dbReference type="Gene3D" id="1.20.1510.10">
    <property type="entry name" value="Cation efflux protein transmembrane domain"/>
    <property type="match status" value="1"/>
</dbReference>